<dbReference type="HOGENOM" id="CLU_3077945_0_0_11"/>
<dbReference type="EMBL" id="CANL01000015">
    <property type="protein sequence ID" value="CCM63433.1"/>
    <property type="molecule type" value="Genomic_DNA"/>
</dbReference>
<evidence type="ECO:0000313" key="1">
    <source>
        <dbReference type="EMBL" id="CCM63433.1"/>
    </source>
</evidence>
<comment type="caution">
    <text evidence="1">The sequence shown here is derived from an EMBL/GenBank/DDBJ whole genome shotgun (WGS) entry which is preliminary data.</text>
</comment>
<organism evidence="1 2">
    <name type="scientific">Candidatus Neomicrothrix parvicella RN1</name>
    <dbReference type="NCBI Taxonomy" id="1229780"/>
    <lineage>
        <taxon>Bacteria</taxon>
        <taxon>Bacillati</taxon>
        <taxon>Actinomycetota</taxon>
        <taxon>Acidimicrobiia</taxon>
        <taxon>Acidimicrobiales</taxon>
        <taxon>Microthrixaceae</taxon>
        <taxon>Candidatus Neomicrothrix</taxon>
    </lineage>
</organism>
<sequence length="52" mass="5630">MVESSVRAIAVVVLEVFVEQLLELVFVPDDGAVEEFVTESAHPPFGVCVGLR</sequence>
<protein>
    <submittedName>
        <fullName evidence="1">Uncharacterized protein</fullName>
    </submittedName>
</protein>
<dbReference type="AlphaFoldDB" id="R4YYI7"/>
<proteinExistence type="predicted"/>
<keyword evidence="2" id="KW-1185">Reference proteome</keyword>
<name>R4YYI7_9ACTN</name>
<evidence type="ECO:0000313" key="2">
    <source>
        <dbReference type="Proteomes" id="UP000018291"/>
    </source>
</evidence>
<reference evidence="1 2" key="1">
    <citation type="journal article" date="2013" name="ISME J.">
        <title>Metabolic model for the filamentous 'Candidatus Microthrix parvicella' based on genomic and metagenomic analyses.</title>
        <authorList>
            <person name="Jon McIlroy S."/>
            <person name="Kristiansen R."/>
            <person name="Albertsen M."/>
            <person name="Michael Karst S."/>
            <person name="Rossetti S."/>
            <person name="Lund Nielsen J."/>
            <person name="Tandoi V."/>
            <person name="James Seviour R."/>
            <person name="Nielsen P.H."/>
        </authorList>
    </citation>
    <scope>NUCLEOTIDE SEQUENCE [LARGE SCALE GENOMIC DNA]</scope>
    <source>
        <strain evidence="1 2">RN1</strain>
    </source>
</reference>
<dbReference type="Proteomes" id="UP000018291">
    <property type="component" value="Unassembled WGS sequence"/>
</dbReference>
<accession>R4YYI7</accession>
<gene>
    <name evidence="1" type="ORF">BN381_220007</name>
</gene>
<dbReference type="PROSITE" id="PS51273">
    <property type="entry name" value="GATASE_TYPE_1"/>
    <property type="match status" value="1"/>
</dbReference>